<dbReference type="Pfam" id="PF11376">
    <property type="entry name" value="DUF3179"/>
    <property type="match status" value="1"/>
</dbReference>
<protein>
    <submittedName>
        <fullName evidence="3">DUF3179 domain-containing protein</fullName>
    </submittedName>
</protein>
<dbReference type="InterPro" id="IPR021516">
    <property type="entry name" value="DUF3179"/>
</dbReference>
<comment type="caution">
    <text evidence="3">The sequence shown here is derived from an EMBL/GenBank/DDBJ whole genome shotgun (WGS) entry which is preliminary data.</text>
</comment>
<dbReference type="Proteomes" id="UP000447545">
    <property type="component" value="Unassembled WGS sequence"/>
</dbReference>
<feature type="signal peptide" evidence="2">
    <location>
        <begin position="1"/>
        <end position="24"/>
    </location>
</feature>
<dbReference type="AlphaFoldDB" id="A0A7K1GEL4"/>
<keyword evidence="4" id="KW-1185">Reference proteome</keyword>
<feature type="chain" id="PRO_5029449854" evidence="2">
    <location>
        <begin position="25"/>
        <end position="361"/>
    </location>
</feature>
<evidence type="ECO:0000256" key="1">
    <source>
        <dbReference type="SAM" id="MobiDB-lite"/>
    </source>
</evidence>
<organism evidence="3 4">
    <name type="scientific">Winogradskyella ouciana</name>
    <dbReference type="NCBI Taxonomy" id="2608631"/>
    <lineage>
        <taxon>Bacteria</taxon>
        <taxon>Pseudomonadati</taxon>
        <taxon>Bacteroidota</taxon>
        <taxon>Flavobacteriia</taxon>
        <taxon>Flavobacteriales</taxon>
        <taxon>Flavobacteriaceae</taxon>
        <taxon>Winogradskyella</taxon>
    </lineage>
</organism>
<accession>A0A7K1GEL4</accession>
<keyword evidence="2" id="KW-0732">Signal</keyword>
<dbReference type="EMBL" id="WJYA01000005">
    <property type="protein sequence ID" value="MTE26874.1"/>
    <property type="molecule type" value="Genomic_DNA"/>
</dbReference>
<proteinExistence type="predicted"/>
<gene>
    <name evidence="3" type="ORF">F1003_08025</name>
</gene>
<evidence type="ECO:0000313" key="4">
    <source>
        <dbReference type="Proteomes" id="UP000447545"/>
    </source>
</evidence>
<dbReference type="RefSeq" id="WP_155088757.1">
    <property type="nucleotide sequence ID" value="NZ_WJYA01000005.1"/>
</dbReference>
<sequence length="361" mass="40208">MKIFNYLFAILFCLALVDCSSSNATGSDDGSMGTDDDGSTPSNTWLIPSDQVRDGGPGKDGIPSIDNPMFTNVASVNFLSDDELIVGIKQGDVVKAYPHYVIDWHEIVNDDVNGTDMTISYCPLTGTAFAWESLADSSFTTFGVSGLLYNSNLILYDRQTDSNWSQILQQCVNGELIGDTPEKIMVVETNWGTWKDAYPNSLVLNSNTGFSKPYGTYPYGPYKTSHDFFLFVPEILNPALPNKQRVFALMANNQSRVYKFSDFNNGNVLRENFFNKNFLIVGDENLIVAFELNGSNSNLTFTYDFQNSEAFFKDNEGSKWNMFGEAIEGPREGQKLTPANSVTSMWFAIAAFFPNPTIYQE</sequence>
<feature type="region of interest" description="Disordered" evidence="1">
    <location>
        <begin position="24"/>
        <end position="61"/>
    </location>
</feature>
<reference evidence="3 4" key="1">
    <citation type="submission" date="2019-11" db="EMBL/GenBank/DDBJ databases">
        <title>Winogradskyella ouciana sp. nov., isolated from the hadal seawater of the Mariana Trench.</title>
        <authorList>
            <person name="Liu R."/>
        </authorList>
    </citation>
    <scope>NUCLEOTIDE SEQUENCE [LARGE SCALE GENOMIC DNA]</scope>
    <source>
        <strain evidence="3 4">ZXX205</strain>
    </source>
</reference>
<evidence type="ECO:0000313" key="3">
    <source>
        <dbReference type="EMBL" id="MTE26874.1"/>
    </source>
</evidence>
<name>A0A7K1GEL4_9FLAO</name>
<evidence type="ECO:0000256" key="2">
    <source>
        <dbReference type="SAM" id="SignalP"/>
    </source>
</evidence>